<dbReference type="EMBL" id="GBXM01059505">
    <property type="protein sequence ID" value="JAH49072.1"/>
    <property type="molecule type" value="Transcribed_RNA"/>
</dbReference>
<accession>A0A0E9T6L9</accession>
<keyword evidence="1" id="KW-0812">Transmembrane</keyword>
<proteinExistence type="predicted"/>
<reference evidence="2" key="2">
    <citation type="journal article" date="2015" name="Fish Shellfish Immunol.">
        <title>Early steps in the European eel (Anguilla anguilla)-Vibrio vulnificus interaction in the gills: Role of the RtxA13 toxin.</title>
        <authorList>
            <person name="Callol A."/>
            <person name="Pajuelo D."/>
            <person name="Ebbesson L."/>
            <person name="Teles M."/>
            <person name="MacKenzie S."/>
            <person name="Amaro C."/>
        </authorList>
    </citation>
    <scope>NUCLEOTIDE SEQUENCE</scope>
</reference>
<name>A0A0E9T6L9_ANGAN</name>
<reference evidence="2" key="1">
    <citation type="submission" date="2014-11" db="EMBL/GenBank/DDBJ databases">
        <authorList>
            <person name="Amaro Gonzalez C."/>
        </authorList>
    </citation>
    <scope>NUCLEOTIDE SEQUENCE</scope>
</reference>
<protein>
    <submittedName>
        <fullName evidence="2">Uncharacterized protein</fullName>
    </submittedName>
</protein>
<evidence type="ECO:0000313" key="2">
    <source>
        <dbReference type="EMBL" id="JAH49072.1"/>
    </source>
</evidence>
<sequence length="37" mass="4520">MYFRVFFYYSYFSGMYFIMSYSQILAPVLNSDPKKKS</sequence>
<dbReference type="AlphaFoldDB" id="A0A0E9T6L9"/>
<organism evidence="2">
    <name type="scientific">Anguilla anguilla</name>
    <name type="common">European freshwater eel</name>
    <name type="synonym">Muraena anguilla</name>
    <dbReference type="NCBI Taxonomy" id="7936"/>
    <lineage>
        <taxon>Eukaryota</taxon>
        <taxon>Metazoa</taxon>
        <taxon>Chordata</taxon>
        <taxon>Craniata</taxon>
        <taxon>Vertebrata</taxon>
        <taxon>Euteleostomi</taxon>
        <taxon>Actinopterygii</taxon>
        <taxon>Neopterygii</taxon>
        <taxon>Teleostei</taxon>
        <taxon>Anguilliformes</taxon>
        <taxon>Anguillidae</taxon>
        <taxon>Anguilla</taxon>
    </lineage>
</organism>
<keyword evidence="1" id="KW-1133">Transmembrane helix</keyword>
<feature type="transmembrane region" description="Helical" evidence="1">
    <location>
        <begin position="6"/>
        <end position="29"/>
    </location>
</feature>
<evidence type="ECO:0000256" key="1">
    <source>
        <dbReference type="SAM" id="Phobius"/>
    </source>
</evidence>
<keyword evidence="1" id="KW-0472">Membrane</keyword>